<feature type="repeat" description="TPR" evidence="1">
    <location>
        <begin position="247"/>
        <end position="280"/>
    </location>
</feature>
<protein>
    <submittedName>
        <fullName evidence="2">Tetratricopeptide repeat protein</fullName>
    </submittedName>
</protein>
<reference evidence="2" key="1">
    <citation type="submission" date="2020-10" db="EMBL/GenBank/DDBJ databases">
        <authorList>
            <person name="Gilroy R."/>
        </authorList>
    </citation>
    <scope>NUCLEOTIDE SEQUENCE</scope>
    <source>
        <strain evidence="2">CHK195-11698</strain>
    </source>
</reference>
<evidence type="ECO:0000256" key="1">
    <source>
        <dbReference type="PROSITE-ProRule" id="PRU00339"/>
    </source>
</evidence>
<reference evidence="2" key="2">
    <citation type="journal article" date="2021" name="PeerJ">
        <title>Extensive microbial diversity within the chicken gut microbiome revealed by metagenomics and culture.</title>
        <authorList>
            <person name="Gilroy R."/>
            <person name="Ravi A."/>
            <person name="Getino M."/>
            <person name="Pursley I."/>
            <person name="Horton D.L."/>
            <person name="Alikhan N.F."/>
            <person name="Baker D."/>
            <person name="Gharbi K."/>
            <person name="Hall N."/>
            <person name="Watson M."/>
            <person name="Adriaenssens E.M."/>
            <person name="Foster-Nyarko E."/>
            <person name="Jarju S."/>
            <person name="Secka A."/>
            <person name="Antonio M."/>
            <person name="Oren A."/>
            <person name="Chaudhuri R.R."/>
            <person name="La Ragione R."/>
            <person name="Hildebrand F."/>
            <person name="Pallen M.J."/>
        </authorList>
    </citation>
    <scope>NUCLEOTIDE SEQUENCE</scope>
    <source>
        <strain evidence="2">CHK195-11698</strain>
    </source>
</reference>
<dbReference type="PROSITE" id="PS50005">
    <property type="entry name" value="TPR"/>
    <property type="match status" value="1"/>
</dbReference>
<evidence type="ECO:0000313" key="2">
    <source>
        <dbReference type="EMBL" id="HIU13761.1"/>
    </source>
</evidence>
<proteinExistence type="predicted"/>
<evidence type="ECO:0000313" key="3">
    <source>
        <dbReference type="Proteomes" id="UP000824175"/>
    </source>
</evidence>
<dbReference type="EMBL" id="DVMJ01000056">
    <property type="protein sequence ID" value="HIU13761.1"/>
    <property type="molecule type" value="Genomic_DNA"/>
</dbReference>
<dbReference type="Proteomes" id="UP000824175">
    <property type="component" value="Unassembled WGS sequence"/>
</dbReference>
<sequence>MATHLSLDKGYLSRTFNNKNQLRKERNIHKICSFFDLDMNTVFQTDPQFEHLCAEFKRAFFFCHPQVHHLYHLILSYQKQYEWKSPYHIDILLIKLMYEVEVNHYLPPFIDYICRIMPSLCEPDQAVLATYFMLIDVQFPGFSYEKEINFFKLGLEMSDPHGQIRARLYYFGLSYFRKHNQPKRTRKCYLLALELFERSQNTVMLEKLFMKYSALLRAYGSFEKAAQNDLLLIDKFERQHLQLRNLEILYNNLAWTFSLLHDYQQAIHYYEKAIVTLKDNEIYFNLAFCYYKIGDKIQALHYIDLGKSAKSYSEYVFLLLEWLEAMIQKRYSKKSYMLLLKIQKSYFDDLESIMQDTIALEIVNYLYFTEQYEQALHACKPLLNKRIDSPTQLIIKDMPRSKSIDS</sequence>
<dbReference type="AlphaFoldDB" id="A0A9D1HNN4"/>
<name>A0A9D1HNN4_9FIRM</name>
<dbReference type="SMART" id="SM00028">
    <property type="entry name" value="TPR"/>
    <property type="match status" value="2"/>
</dbReference>
<accession>A0A9D1HNN4</accession>
<dbReference type="Gene3D" id="1.25.40.10">
    <property type="entry name" value="Tetratricopeptide repeat domain"/>
    <property type="match status" value="1"/>
</dbReference>
<dbReference type="InterPro" id="IPR019734">
    <property type="entry name" value="TPR_rpt"/>
</dbReference>
<keyword evidence="1" id="KW-0802">TPR repeat</keyword>
<dbReference type="SUPFAM" id="SSF48452">
    <property type="entry name" value="TPR-like"/>
    <property type="match status" value="1"/>
</dbReference>
<dbReference type="InterPro" id="IPR011990">
    <property type="entry name" value="TPR-like_helical_dom_sf"/>
</dbReference>
<gene>
    <name evidence="2" type="ORF">IAD15_06795</name>
</gene>
<organism evidence="2 3">
    <name type="scientific">Candidatus Fimiplasma intestinipullorum</name>
    <dbReference type="NCBI Taxonomy" id="2840825"/>
    <lineage>
        <taxon>Bacteria</taxon>
        <taxon>Bacillati</taxon>
        <taxon>Bacillota</taxon>
        <taxon>Clostridia</taxon>
        <taxon>Eubacteriales</taxon>
        <taxon>Candidatus Fimiplasma</taxon>
    </lineage>
</organism>
<comment type="caution">
    <text evidence="2">The sequence shown here is derived from an EMBL/GenBank/DDBJ whole genome shotgun (WGS) entry which is preliminary data.</text>
</comment>